<dbReference type="AlphaFoldDB" id="A0AAN3D9M4"/>
<accession>A0AAN3D9M4</accession>
<protein>
    <submittedName>
        <fullName evidence="1">Uncharacterized protein</fullName>
    </submittedName>
</protein>
<dbReference type="EMBL" id="AAXF02000041">
    <property type="protein sequence ID" value="EDO13132.1"/>
    <property type="molecule type" value="Genomic_DNA"/>
</dbReference>
<reference evidence="2" key="2">
    <citation type="submission" date="2007-04" db="EMBL/GenBank/DDBJ databases">
        <title>Draft genome sequence of Bacteroides ovatus (ATCC 8483).</title>
        <authorList>
            <person name="Sudarsanam P."/>
            <person name="Ley R."/>
            <person name="Guruge J."/>
            <person name="Turnbaugh P.J."/>
            <person name="Mahowald M."/>
            <person name="Liep D."/>
            <person name="Gordon J."/>
        </authorList>
    </citation>
    <scope>NUCLEOTIDE SEQUENCE [LARGE SCALE GENOMIC DNA]</scope>
    <source>
        <strain evidence="2">ATCC 8483 / DSM 1896 / JCM 5824 / BCRC 10623 / CCUG 4943 / NCTC 11153</strain>
    </source>
</reference>
<reference evidence="1 2" key="1">
    <citation type="submission" date="2007-03" db="EMBL/GenBank/DDBJ databases">
        <authorList>
            <person name="Fulton L."/>
            <person name="Clifton S."/>
            <person name="Fulton B."/>
            <person name="Xu J."/>
            <person name="Minx P."/>
            <person name="Pepin K.H."/>
            <person name="Johnson M."/>
            <person name="Thiruvilangam P."/>
            <person name="Bhonagiri V."/>
            <person name="Nash W.E."/>
            <person name="Mardis E.R."/>
            <person name="Wilson R.K."/>
        </authorList>
    </citation>
    <scope>NUCLEOTIDE SEQUENCE [LARGE SCALE GENOMIC DNA]</scope>
    <source>
        <strain evidence="2">ATCC 8483 / DSM 1896 / JCM 5824 / BCRC 10623 / CCUG 4943 / NCTC 11153</strain>
    </source>
</reference>
<dbReference type="Proteomes" id="UP000005475">
    <property type="component" value="Unassembled WGS sequence"/>
</dbReference>
<comment type="caution">
    <text evidence="1">The sequence shown here is derived from an EMBL/GenBank/DDBJ whole genome shotgun (WGS) entry which is preliminary data.</text>
</comment>
<gene>
    <name evidence="1" type="ORF">BACOVA_01131</name>
</gene>
<sequence length="40" mass="4878">MRLIILGRERNNDSILMENFWQYLSTVCLIHFCMEKEDTN</sequence>
<organism evidence="1 2">
    <name type="scientific">Bacteroides ovatus (strain ATCC 8483 / DSM 1896 / JCM 5824 / BCRC 10623 / CCUG 4943 / NCTC 11153)</name>
    <dbReference type="NCBI Taxonomy" id="411476"/>
    <lineage>
        <taxon>Bacteria</taxon>
        <taxon>Pseudomonadati</taxon>
        <taxon>Bacteroidota</taxon>
        <taxon>Bacteroidia</taxon>
        <taxon>Bacteroidales</taxon>
        <taxon>Bacteroidaceae</taxon>
        <taxon>Bacteroides</taxon>
    </lineage>
</organism>
<proteinExistence type="predicted"/>
<name>A0AAN3D9M4_BACO1</name>
<evidence type="ECO:0000313" key="2">
    <source>
        <dbReference type="Proteomes" id="UP000005475"/>
    </source>
</evidence>
<evidence type="ECO:0000313" key="1">
    <source>
        <dbReference type="EMBL" id="EDO13132.1"/>
    </source>
</evidence>